<evidence type="ECO:0000259" key="4">
    <source>
        <dbReference type="SMART" id="SM00418"/>
    </source>
</evidence>
<dbReference type="RefSeq" id="WP_168911608.1">
    <property type="nucleotide sequence ID" value="NZ_JABACI010000001.1"/>
</dbReference>
<sequence>MDRKYVDFQLAPGDLTAIRFGISPGHELCHAVRALHRPDHHPLQWGWMRSTRGAIPRDDFEVLTLLIRDDGYFPDFLTSTPTWDLSPEAEAERLRDIDDERFEVDMTKVLVRSRGAAQVAVQRMLDHPDRARAMIAEAWLSVWNAGIAPVWTQLERLLRADIAVRSRRIAESGIGGMIATLHDRVEWAGGAVRVTMRIWSEIVDCRGSGLVLVPSVMGTSGCNVLTEPPAQPTLFYPAQGVSAEWARDPTGAVDALGALLGPARARILLDAHEPRTTSQVASDTAVAISTASHHLTVLRDTGLVASSRDGARVLHRRTPLGEAMVGAVL</sequence>
<evidence type="ECO:0000313" key="6">
    <source>
        <dbReference type="Proteomes" id="UP001429745"/>
    </source>
</evidence>
<dbReference type="SMART" id="SM00418">
    <property type="entry name" value="HTH_ARSR"/>
    <property type="match status" value="1"/>
</dbReference>
<dbReference type="InterPro" id="IPR011991">
    <property type="entry name" value="ArsR-like_HTH"/>
</dbReference>
<dbReference type="Gene3D" id="1.10.10.10">
    <property type="entry name" value="Winged helix-like DNA-binding domain superfamily/Winged helix DNA-binding domain"/>
    <property type="match status" value="1"/>
</dbReference>
<proteinExistence type="predicted"/>
<evidence type="ECO:0000256" key="2">
    <source>
        <dbReference type="ARBA" id="ARBA00023125"/>
    </source>
</evidence>
<gene>
    <name evidence="5" type="ORF">HF576_04880</name>
</gene>
<protein>
    <submittedName>
        <fullName evidence="5">Winged helix-turn-helix transcriptional regulator</fullName>
    </submittedName>
</protein>
<dbReference type="SUPFAM" id="SSF46785">
    <property type="entry name" value="Winged helix' DNA-binding domain"/>
    <property type="match status" value="1"/>
</dbReference>
<dbReference type="CDD" id="cd00090">
    <property type="entry name" value="HTH_ARSR"/>
    <property type="match status" value="1"/>
</dbReference>
<evidence type="ECO:0000313" key="5">
    <source>
        <dbReference type="EMBL" id="NLP83172.1"/>
    </source>
</evidence>
<keyword evidence="6" id="KW-1185">Reference proteome</keyword>
<evidence type="ECO:0000256" key="3">
    <source>
        <dbReference type="ARBA" id="ARBA00023163"/>
    </source>
</evidence>
<evidence type="ECO:0000256" key="1">
    <source>
        <dbReference type="ARBA" id="ARBA00023015"/>
    </source>
</evidence>
<keyword evidence="1" id="KW-0805">Transcription regulation</keyword>
<dbReference type="EMBL" id="JABACI010000001">
    <property type="protein sequence ID" value="NLP83172.1"/>
    <property type="molecule type" value="Genomic_DNA"/>
</dbReference>
<name>A0ABX1K850_9MICO</name>
<dbReference type="InterPro" id="IPR001845">
    <property type="entry name" value="HTH_ArsR_DNA-bd_dom"/>
</dbReference>
<accession>A0ABX1K850</accession>
<dbReference type="Proteomes" id="UP001429745">
    <property type="component" value="Unassembled WGS sequence"/>
</dbReference>
<dbReference type="InterPro" id="IPR036388">
    <property type="entry name" value="WH-like_DNA-bd_sf"/>
</dbReference>
<dbReference type="InterPro" id="IPR036390">
    <property type="entry name" value="WH_DNA-bd_sf"/>
</dbReference>
<dbReference type="PANTHER" id="PTHR43132">
    <property type="entry name" value="ARSENICAL RESISTANCE OPERON REPRESSOR ARSR-RELATED"/>
    <property type="match status" value="1"/>
</dbReference>
<dbReference type="InterPro" id="IPR051011">
    <property type="entry name" value="Metal_resp_trans_reg"/>
</dbReference>
<organism evidence="5 6">
    <name type="scientific">Microbacterium salsuginis</name>
    <dbReference type="NCBI Taxonomy" id="2722803"/>
    <lineage>
        <taxon>Bacteria</taxon>
        <taxon>Bacillati</taxon>
        <taxon>Actinomycetota</taxon>
        <taxon>Actinomycetes</taxon>
        <taxon>Micrococcales</taxon>
        <taxon>Microbacteriaceae</taxon>
        <taxon>Microbacterium</taxon>
    </lineage>
</organism>
<keyword evidence="3" id="KW-0804">Transcription</keyword>
<dbReference type="Pfam" id="PF12840">
    <property type="entry name" value="HTH_20"/>
    <property type="match status" value="1"/>
</dbReference>
<feature type="domain" description="HTH arsR-type" evidence="4">
    <location>
        <begin position="254"/>
        <end position="329"/>
    </location>
</feature>
<dbReference type="InterPro" id="IPR045981">
    <property type="entry name" value="DUF5937"/>
</dbReference>
<dbReference type="PANTHER" id="PTHR43132:SF6">
    <property type="entry name" value="HTH-TYPE TRANSCRIPTIONAL REPRESSOR CZRA"/>
    <property type="match status" value="1"/>
</dbReference>
<reference evidence="5 6" key="1">
    <citation type="submission" date="2020-04" db="EMBL/GenBank/DDBJ databases">
        <title>CFH 90308 Microbacterium sp.</title>
        <authorList>
            <person name="Nie G."/>
            <person name="Ming H."/>
            <person name="Xia T."/>
        </authorList>
    </citation>
    <scope>NUCLEOTIDE SEQUENCE [LARGE SCALE GENOMIC DNA]</scope>
    <source>
        <strain evidence="5 6">CFH 90308</strain>
    </source>
</reference>
<keyword evidence="2" id="KW-0238">DNA-binding</keyword>
<dbReference type="Pfam" id="PF19361">
    <property type="entry name" value="DUF5937"/>
    <property type="match status" value="1"/>
</dbReference>
<comment type="caution">
    <text evidence="5">The sequence shown here is derived from an EMBL/GenBank/DDBJ whole genome shotgun (WGS) entry which is preliminary data.</text>
</comment>